<evidence type="ECO:0000256" key="9">
    <source>
        <dbReference type="SAM" id="MobiDB-lite"/>
    </source>
</evidence>
<organism evidence="11 12">
    <name type="scientific">Trema orientale</name>
    <name type="common">Charcoal tree</name>
    <name type="synonym">Celtis orientalis</name>
    <dbReference type="NCBI Taxonomy" id="63057"/>
    <lineage>
        <taxon>Eukaryota</taxon>
        <taxon>Viridiplantae</taxon>
        <taxon>Streptophyta</taxon>
        <taxon>Embryophyta</taxon>
        <taxon>Tracheophyta</taxon>
        <taxon>Spermatophyta</taxon>
        <taxon>Magnoliopsida</taxon>
        <taxon>eudicotyledons</taxon>
        <taxon>Gunneridae</taxon>
        <taxon>Pentapetalae</taxon>
        <taxon>rosids</taxon>
        <taxon>fabids</taxon>
        <taxon>Rosales</taxon>
        <taxon>Cannabaceae</taxon>
        <taxon>Trema</taxon>
    </lineage>
</organism>
<keyword evidence="5" id="KW-0694">RNA-binding</keyword>
<evidence type="ECO:0000256" key="2">
    <source>
        <dbReference type="ARBA" id="ARBA00005572"/>
    </source>
</evidence>
<accession>A0A2P5DMW8</accession>
<dbReference type="GO" id="GO:0071011">
    <property type="term" value="C:precatalytic spliceosome"/>
    <property type="evidence" value="ECO:0007669"/>
    <property type="project" value="TreeGrafter"/>
</dbReference>
<evidence type="ECO:0000313" key="12">
    <source>
        <dbReference type="Proteomes" id="UP000237000"/>
    </source>
</evidence>
<keyword evidence="12" id="KW-1185">Reference proteome</keyword>
<dbReference type="Pfam" id="PF09785">
    <property type="entry name" value="Prp31_C"/>
    <property type="match status" value="1"/>
</dbReference>
<dbReference type="GO" id="GO:0000244">
    <property type="term" value="P:spliceosomal tri-snRNP complex assembly"/>
    <property type="evidence" value="ECO:0007669"/>
    <property type="project" value="InterPro"/>
</dbReference>
<sequence>MAGGLATSSFLAEVAELSDTEEVDNDGVLAVAELETSTLFNHYDLNGLMQKIDALQNHQRSASDHDQYPLIGDCNELSLEIEREIVTIHNFIRDKYRPRFPELESVVRHPIDYASVVKSIGNGTLDATLLEKVLPKPIVMVVSVLEPSTVGKPLPEEALRETLDACDRVLSLDSAKRKIVEFLDARMGRLAPNLSAVVGSDVAARLVTETADGGGLAGLATMPCCNVLLLGARKKNLAGFSTAATSQFRIGYIEHTEILQATPPSLRVRASRLVASKATLAARVDSAGGDPSGNTGRALREEIRKKIEKWQEPPPAKQAKPLPVPTDSEPGKKRRGGRRLRKMKERYAVTDLRKLANRVQFGVPEETSLGDRIGEGYGMLGQAGGGSGKLRVSVGQNKLAAKVASKFKGRQYGRSSGTATSGLASSLAFTAVQGIELANPQAVHQLGSGTQSTYFSDIGPFCKIKRTL</sequence>
<evidence type="ECO:0000256" key="3">
    <source>
        <dbReference type="ARBA" id="ARBA00022664"/>
    </source>
</evidence>
<name>A0A2P5DMW8_TREOI</name>
<dbReference type="AlphaFoldDB" id="A0A2P5DMW8"/>
<dbReference type="Gene3D" id="1.10.246.90">
    <property type="entry name" value="Nop domain"/>
    <property type="match status" value="1"/>
</dbReference>
<dbReference type="InterPro" id="IPR012976">
    <property type="entry name" value="NOSIC"/>
</dbReference>
<evidence type="ECO:0000256" key="5">
    <source>
        <dbReference type="ARBA" id="ARBA00022884"/>
    </source>
</evidence>
<dbReference type="SMART" id="SM00931">
    <property type="entry name" value="NOSIC"/>
    <property type="match status" value="1"/>
</dbReference>
<dbReference type="InterPro" id="IPR027105">
    <property type="entry name" value="Prp31"/>
</dbReference>
<dbReference type="GO" id="GO:0005687">
    <property type="term" value="C:U4 snRNP"/>
    <property type="evidence" value="ECO:0007669"/>
    <property type="project" value="TreeGrafter"/>
</dbReference>
<dbReference type="PROSITE" id="PS51358">
    <property type="entry name" value="NOP"/>
    <property type="match status" value="1"/>
</dbReference>
<keyword evidence="8 11" id="KW-0687">Ribonucleoprotein</keyword>
<dbReference type="GO" id="GO:0046540">
    <property type="term" value="C:U4/U6 x U5 tri-snRNP complex"/>
    <property type="evidence" value="ECO:0007669"/>
    <property type="project" value="InterPro"/>
</dbReference>
<feature type="region of interest" description="Disordered" evidence="9">
    <location>
        <begin position="307"/>
        <end position="339"/>
    </location>
</feature>
<protein>
    <submittedName>
        <fullName evidence="11">U4/U6 small nuclear ribonucleoprotein Prp</fullName>
    </submittedName>
</protein>
<evidence type="ECO:0000256" key="7">
    <source>
        <dbReference type="ARBA" id="ARBA00023242"/>
    </source>
</evidence>
<dbReference type="InterPro" id="IPR002687">
    <property type="entry name" value="Nop_dom"/>
</dbReference>
<dbReference type="FunFam" id="1.10.246.90:FF:000002">
    <property type="entry name" value="U4/U6 small nuclear ribonucleoprotein Prp31"/>
    <property type="match status" value="1"/>
</dbReference>
<dbReference type="EMBL" id="JXTC01000260">
    <property type="protein sequence ID" value="PON74631.1"/>
    <property type="molecule type" value="Genomic_DNA"/>
</dbReference>
<evidence type="ECO:0000256" key="8">
    <source>
        <dbReference type="ARBA" id="ARBA00023274"/>
    </source>
</evidence>
<dbReference type="InterPro" id="IPR042239">
    <property type="entry name" value="Nop_C"/>
</dbReference>
<keyword evidence="4" id="KW-0747">Spliceosome</keyword>
<evidence type="ECO:0000256" key="4">
    <source>
        <dbReference type="ARBA" id="ARBA00022728"/>
    </source>
</evidence>
<dbReference type="InParanoid" id="A0A2P5DMW8"/>
<evidence type="ECO:0000259" key="10">
    <source>
        <dbReference type="PROSITE" id="PS51358"/>
    </source>
</evidence>
<dbReference type="InterPro" id="IPR036070">
    <property type="entry name" value="Nop_dom_sf"/>
</dbReference>
<dbReference type="OrthoDB" id="4771285at2759"/>
<dbReference type="STRING" id="63057.A0A2P5DMW8"/>
<gene>
    <name evidence="11" type="ORF">TorRG33x02_246670</name>
</gene>
<dbReference type="Gene3D" id="1.10.287.4070">
    <property type="match status" value="1"/>
</dbReference>
<evidence type="ECO:0000256" key="1">
    <source>
        <dbReference type="ARBA" id="ARBA00004123"/>
    </source>
</evidence>
<evidence type="ECO:0000256" key="6">
    <source>
        <dbReference type="ARBA" id="ARBA00023187"/>
    </source>
</evidence>
<dbReference type="Pfam" id="PF01798">
    <property type="entry name" value="Nop"/>
    <property type="match status" value="1"/>
</dbReference>
<comment type="caution">
    <text evidence="11">The sequence shown here is derived from an EMBL/GenBank/DDBJ whole genome shotgun (WGS) entry which is preliminary data.</text>
</comment>
<evidence type="ECO:0000313" key="11">
    <source>
        <dbReference type="EMBL" id="PON74631.1"/>
    </source>
</evidence>
<dbReference type="InterPro" id="IPR019175">
    <property type="entry name" value="Prp31_C"/>
</dbReference>
<comment type="subcellular location">
    <subcellularLocation>
        <location evidence="1">Nucleus</location>
    </subcellularLocation>
</comment>
<keyword evidence="7" id="KW-0539">Nucleus</keyword>
<proteinExistence type="inferred from homology"/>
<dbReference type="PANTHER" id="PTHR13904">
    <property type="entry name" value="PRE-MRNA SPLICING FACTOR PRP31"/>
    <property type="match status" value="1"/>
</dbReference>
<dbReference type="FunFam" id="1.10.287.4070:FF:000003">
    <property type="entry name" value="U4/U6 small nuclear ribonucleoprotein PRP31"/>
    <property type="match status" value="1"/>
</dbReference>
<feature type="domain" description="Nop" evidence="10">
    <location>
        <begin position="190"/>
        <end position="312"/>
    </location>
</feature>
<dbReference type="PANTHER" id="PTHR13904:SF0">
    <property type="entry name" value="U4_U6 SMALL NUCLEAR RIBONUCLEOPROTEIN PRP31"/>
    <property type="match status" value="1"/>
</dbReference>
<keyword evidence="6" id="KW-0508">mRNA splicing</keyword>
<dbReference type="SUPFAM" id="SSF89124">
    <property type="entry name" value="Nop domain"/>
    <property type="match status" value="1"/>
</dbReference>
<reference evidence="12" key="1">
    <citation type="submission" date="2016-06" db="EMBL/GenBank/DDBJ databases">
        <title>Parallel loss of symbiosis genes in relatives of nitrogen-fixing non-legume Parasponia.</title>
        <authorList>
            <person name="Van Velzen R."/>
            <person name="Holmer R."/>
            <person name="Bu F."/>
            <person name="Rutten L."/>
            <person name="Van Zeijl A."/>
            <person name="Liu W."/>
            <person name="Santuari L."/>
            <person name="Cao Q."/>
            <person name="Sharma T."/>
            <person name="Shen D."/>
            <person name="Roswanjaya Y."/>
            <person name="Wardhani T."/>
            <person name="Kalhor M.S."/>
            <person name="Jansen J."/>
            <person name="Van den Hoogen J."/>
            <person name="Gungor B."/>
            <person name="Hartog M."/>
            <person name="Hontelez J."/>
            <person name="Verver J."/>
            <person name="Yang W.-C."/>
            <person name="Schijlen E."/>
            <person name="Repin R."/>
            <person name="Schilthuizen M."/>
            <person name="Schranz E."/>
            <person name="Heidstra R."/>
            <person name="Miyata K."/>
            <person name="Fedorova E."/>
            <person name="Kohlen W."/>
            <person name="Bisseling T."/>
            <person name="Smit S."/>
            <person name="Geurts R."/>
        </authorList>
    </citation>
    <scope>NUCLEOTIDE SEQUENCE [LARGE SCALE GENOMIC DNA]</scope>
    <source>
        <strain evidence="12">cv. RG33-2</strain>
    </source>
</reference>
<comment type="similarity">
    <text evidence="2">Belongs to the PRP31 family.</text>
</comment>
<dbReference type="GO" id="GO:0003723">
    <property type="term" value="F:RNA binding"/>
    <property type="evidence" value="ECO:0007669"/>
    <property type="project" value="UniProtKB-KW"/>
</dbReference>
<dbReference type="Proteomes" id="UP000237000">
    <property type="component" value="Unassembled WGS sequence"/>
</dbReference>
<keyword evidence="3" id="KW-0507">mRNA processing</keyword>